<keyword evidence="3 6" id="KW-1133">Transmembrane helix</keyword>
<feature type="transmembrane region" description="Helical" evidence="6">
    <location>
        <begin position="311"/>
        <end position="333"/>
    </location>
</feature>
<evidence type="ECO:0000256" key="4">
    <source>
        <dbReference type="ARBA" id="ARBA00023136"/>
    </source>
</evidence>
<dbReference type="PANTHER" id="PTHR23501">
    <property type="entry name" value="MAJOR FACILITATOR SUPERFAMILY"/>
    <property type="match status" value="1"/>
</dbReference>
<keyword evidence="4 6" id="KW-0472">Membrane</keyword>
<dbReference type="Gene3D" id="1.20.1250.20">
    <property type="entry name" value="MFS general substrate transporter like domains"/>
    <property type="match status" value="2"/>
</dbReference>
<dbReference type="Proteomes" id="UP001629113">
    <property type="component" value="Unassembled WGS sequence"/>
</dbReference>
<evidence type="ECO:0000259" key="7">
    <source>
        <dbReference type="PROSITE" id="PS50850"/>
    </source>
</evidence>
<protein>
    <submittedName>
        <fullName evidence="8">Siderophore iron transporter mirb</fullName>
    </submittedName>
</protein>
<feature type="transmembrane region" description="Helical" evidence="6">
    <location>
        <begin position="170"/>
        <end position="189"/>
    </location>
</feature>
<evidence type="ECO:0000256" key="6">
    <source>
        <dbReference type="SAM" id="Phobius"/>
    </source>
</evidence>
<dbReference type="InterPro" id="IPR036259">
    <property type="entry name" value="MFS_trans_sf"/>
</dbReference>
<feature type="transmembrane region" description="Helical" evidence="6">
    <location>
        <begin position="201"/>
        <end position="221"/>
    </location>
</feature>
<feature type="domain" description="Major facilitator superfamily (MFS) profile" evidence="7">
    <location>
        <begin position="76"/>
        <end position="583"/>
    </location>
</feature>
<feature type="transmembrane region" description="Helical" evidence="6">
    <location>
        <begin position="393"/>
        <end position="413"/>
    </location>
</feature>
<sequence>MASYDNVRPNTDINYEEKTHTVHHLFREKDNNSCRLDPVHGPEPTNHDTVDSNSQPGVQNIEVVTVAWSKAWLIIAYVLIWLIYFMQGLVTGVSSSLLPYVTSAFTEHSLFPTTGILSAVIGGVTNLSIVKVLDIFGRPQGFLFCIFLAVIGLIMSAACNNVEAYAASQVFYTVGINGIGYSLSVFVADTSSLRNRGLMQAFASSPNLITCWLAGPIATAFLDGAGWRWAFGMFTIIIPAMTLPLFGLFKYQYSKAKMVGIIVKRESGRTTWQSIIYYAREFDALGLFLISAGVAFFLLPFNLYFQLAKGWGSALIVCFLVFGILLIISFAIWEKFYAPISMIPWALLHDRTVLDACLLSFTLFISNSCWALYFTSVLQVVNCLSITHVSYVVQVQTVGSVLTALAAGGIISFTGRYKPISLYFGIPFTILGIGLLIYFRQPDQGIGYIVMCQIFISFASGILIICDEIAIMAAAAEQQYFAVSLAVLGLFGSIGSAIGLTISSAIWQSILPNRLAEYLPAEDLPNLFMIYADITTQLSYPPGSPTRLAVQHAYGDAQRGLLIAATVIWALGIVAVLIWRDIKVIGIKQTKGTVA</sequence>
<organism evidence="8 9">
    <name type="scientific">Phlyctema vagabunda</name>
    <dbReference type="NCBI Taxonomy" id="108571"/>
    <lineage>
        <taxon>Eukaryota</taxon>
        <taxon>Fungi</taxon>
        <taxon>Dikarya</taxon>
        <taxon>Ascomycota</taxon>
        <taxon>Pezizomycotina</taxon>
        <taxon>Leotiomycetes</taxon>
        <taxon>Helotiales</taxon>
        <taxon>Dermateaceae</taxon>
        <taxon>Phlyctema</taxon>
    </lineage>
</organism>
<feature type="transmembrane region" description="Helical" evidence="6">
    <location>
        <begin position="110"/>
        <end position="129"/>
    </location>
</feature>
<evidence type="ECO:0000313" key="8">
    <source>
        <dbReference type="EMBL" id="KAL3418481.1"/>
    </source>
</evidence>
<comment type="caution">
    <text evidence="8">The sequence shown here is derived from an EMBL/GenBank/DDBJ whole genome shotgun (WGS) entry which is preliminary data.</text>
</comment>
<feature type="transmembrane region" description="Helical" evidence="6">
    <location>
        <begin position="420"/>
        <end position="439"/>
    </location>
</feature>
<keyword evidence="2 6" id="KW-0812">Transmembrane</keyword>
<evidence type="ECO:0000256" key="3">
    <source>
        <dbReference type="ARBA" id="ARBA00022989"/>
    </source>
</evidence>
<keyword evidence="9" id="KW-1185">Reference proteome</keyword>
<dbReference type="EMBL" id="JBFCZG010000009">
    <property type="protein sequence ID" value="KAL3418481.1"/>
    <property type="molecule type" value="Genomic_DNA"/>
</dbReference>
<feature type="transmembrane region" description="Helical" evidence="6">
    <location>
        <begin position="141"/>
        <end position="158"/>
    </location>
</feature>
<feature type="transmembrane region" description="Helical" evidence="6">
    <location>
        <begin position="227"/>
        <end position="249"/>
    </location>
</feature>
<comment type="subcellular location">
    <subcellularLocation>
        <location evidence="1">Membrane</location>
        <topology evidence="1">Multi-pass membrane protein</topology>
    </subcellularLocation>
</comment>
<evidence type="ECO:0000313" key="9">
    <source>
        <dbReference type="Proteomes" id="UP001629113"/>
    </source>
</evidence>
<accession>A0ABR4P5B7</accession>
<dbReference type="InterPro" id="IPR011701">
    <property type="entry name" value="MFS"/>
</dbReference>
<reference evidence="8 9" key="1">
    <citation type="submission" date="2024-06" db="EMBL/GenBank/DDBJ databases">
        <title>Complete genome of Phlyctema vagabunda strain 19-DSS-EL-015.</title>
        <authorList>
            <person name="Fiorenzani C."/>
        </authorList>
    </citation>
    <scope>NUCLEOTIDE SEQUENCE [LARGE SCALE GENOMIC DNA]</scope>
    <source>
        <strain evidence="8 9">19-DSS-EL-015</strain>
    </source>
</reference>
<feature type="compositionally biased region" description="Basic and acidic residues" evidence="5">
    <location>
        <begin position="35"/>
        <end position="50"/>
    </location>
</feature>
<feature type="transmembrane region" description="Helical" evidence="6">
    <location>
        <begin position="71"/>
        <end position="90"/>
    </location>
</feature>
<feature type="transmembrane region" description="Helical" evidence="6">
    <location>
        <begin position="481"/>
        <end position="507"/>
    </location>
</feature>
<feature type="region of interest" description="Disordered" evidence="5">
    <location>
        <begin position="35"/>
        <end position="54"/>
    </location>
</feature>
<feature type="transmembrane region" description="Helical" evidence="6">
    <location>
        <begin position="353"/>
        <end position="373"/>
    </location>
</feature>
<dbReference type="PANTHER" id="PTHR23501:SF3">
    <property type="entry name" value="MAJOR FACILITATOR SUPERFAMILY (MFS) PROFILE DOMAIN-CONTAINING PROTEIN"/>
    <property type="match status" value="1"/>
</dbReference>
<evidence type="ECO:0000256" key="2">
    <source>
        <dbReference type="ARBA" id="ARBA00022692"/>
    </source>
</evidence>
<dbReference type="PROSITE" id="PS50850">
    <property type="entry name" value="MFS"/>
    <property type="match status" value="1"/>
</dbReference>
<feature type="transmembrane region" description="Helical" evidence="6">
    <location>
        <begin position="445"/>
        <end position="469"/>
    </location>
</feature>
<name>A0ABR4P5B7_9HELO</name>
<evidence type="ECO:0000256" key="5">
    <source>
        <dbReference type="SAM" id="MobiDB-lite"/>
    </source>
</evidence>
<dbReference type="InterPro" id="IPR020846">
    <property type="entry name" value="MFS_dom"/>
</dbReference>
<feature type="transmembrane region" description="Helical" evidence="6">
    <location>
        <begin position="284"/>
        <end position="305"/>
    </location>
</feature>
<dbReference type="SUPFAM" id="SSF103473">
    <property type="entry name" value="MFS general substrate transporter"/>
    <property type="match status" value="2"/>
</dbReference>
<feature type="transmembrane region" description="Helical" evidence="6">
    <location>
        <begin position="560"/>
        <end position="579"/>
    </location>
</feature>
<evidence type="ECO:0000256" key="1">
    <source>
        <dbReference type="ARBA" id="ARBA00004141"/>
    </source>
</evidence>
<dbReference type="Pfam" id="PF07690">
    <property type="entry name" value="MFS_1"/>
    <property type="match status" value="1"/>
</dbReference>
<gene>
    <name evidence="8" type="ORF">PVAG01_10197</name>
</gene>
<proteinExistence type="predicted"/>